<dbReference type="PANTHER" id="PTHR43677:SF4">
    <property type="entry name" value="QUINONE OXIDOREDUCTASE-LIKE PROTEIN 2"/>
    <property type="match status" value="1"/>
</dbReference>
<dbReference type="SUPFAM" id="SSF51735">
    <property type="entry name" value="NAD(P)-binding Rossmann-fold domains"/>
    <property type="match status" value="1"/>
</dbReference>
<evidence type="ECO:0000313" key="3">
    <source>
        <dbReference type="Proteomes" id="UP001501470"/>
    </source>
</evidence>
<dbReference type="Gene3D" id="3.40.50.720">
    <property type="entry name" value="NAD(P)-binding Rossmann-like Domain"/>
    <property type="match status" value="1"/>
</dbReference>
<name>A0ABN2A387_9ACTN</name>
<feature type="domain" description="Enoyl reductase (ER)" evidence="1">
    <location>
        <begin position="17"/>
        <end position="330"/>
    </location>
</feature>
<evidence type="ECO:0000313" key="2">
    <source>
        <dbReference type="EMBL" id="GAA1510532.1"/>
    </source>
</evidence>
<dbReference type="InterPro" id="IPR020843">
    <property type="entry name" value="ER"/>
</dbReference>
<dbReference type="InterPro" id="IPR011032">
    <property type="entry name" value="GroES-like_sf"/>
</dbReference>
<dbReference type="Proteomes" id="UP001501470">
    <property type="component" value="Unassembled WGS sequence"/>
</dbReference>
<dbReference type="EMBL" id="BAAAQD010000004">
    <property type="protein sequence ID" value="GAA1510532.1"/>
    <property type="molecule type" value="Genomic_DNA"/>
</dbReference>
<dbReference type="Gene3D" id="3.90.180.10">
    <property type="entry name" value="Medium-chain alcohol dehydrogenases, catalytic domain"/>
    <property type="match status" value="1"/>
</dbReference>
<dbReference type="CDD" id="cd08241">
    <property type="entry name" value="QOR1"/>
    <property type="match status" value="1"/>
</dbReference>
<evidence type="ECO:0000259" key="1">
    <source>
        <dbReference type="SMART" id="SM00829"/>
    </source>
</evidence>
<dbReference type="InterPro" id="IPR051397">
    <property type="entry name" value="Zn-ADH-like_protein"/>
</dbReference>
<dbReference type="InterPro" id="IPR036291">
    <property type="entry name" value="NAD(P)-bd_dom_sf"/>
</dbReference>
<protein>
    <submittedName>
        <fullName evidence="2">NADPH:quinone oxidoreductase family protein</fullName>
    </submittedName>
</protein>
<dbReference type="PANTHER" id="PTHR43677">
    <property type="entry name" value="SHORT-CHAIN DEHYDROGENASE/REDUCTASE"/>
    <property type="match status" value="1"/>
</dbReference>
<accession>A0ABN2A387</accession>
<reference evidence="2 3" key="1">
    <citation type="journal article" date="2019" name="Int. J. Syst. Evol. Microbiol.">
        <title>The Global Catalogue of Microorganisms (GCM) 10K type strain sequencing project: providing services to taxonomists for standard genome sequencing and annotation.</title>
        <authorList>
            <consortium name="The Broad Institute Genomics Platform"/>
            <consortium name="The Broad Institute Genome Sequencing Center for Infectious Disease"/>
            <person name="Wu L."/>
            <person name="Ma J."/>
        </authorList>
    </citation>
    <scope>NUCLEOTIDE SEQUENCE [LARGE SCALE GENOMIC DNA]</scope>
    <source>
        <strain evidence="2 3">JCM 15933</strain>
    </source>
</reference>
<comment type="caution">
    <text evidence="2">The sequence shown here is derived from an EMBL/GenBank/DDBJ whole genome shotgun (WGS) entry which is preliminary data.</text>
</comment>
<dbReference type="RefSeq" id="WP_344502069.1">
    <property type="nucleotide sequence ID" value="NZ_BAAAQD010000004.1"/>
</dbReference>
<organism evidence="2 3">
    <name type="scientific">Dactylosporangium maewongense</name>
    <dbReference type="NCBI Taxonomy" id="634393"/>
    <lineage>
        <taxon>Bacteria</taxon>
        <taxon>Bacillati</taxon>
        <taxon>Actinomycetota</taxon>
        <taxon>Actinomycetes</taxon>
        <taxon>Micromonosporales</taxon>
        <taxon>Micromonosporaceae</taxon>
        <taxon>Dactylosporangium</taxon>
    </lineage>
</organism>
<gene>
    <name evidence="2" type="ORF">GCM10009827_025900</name>
</gene>
<dbReference type="Pfam" id="PF08240">
    <property type="entry name" value="ADH_N"/>
    <property type="match status" value="1"/>
</dbReference>
<proteinExistence type="predicted"/>
<dbReference type="Pfam" id="PF00107">
    <property type="entry name" value="ADH_zinc_N"/>
    <property type="match status" value="1"/>
</dbReference>
<sequence length="333" mass="34395">MSSGDPGVHSVRAVRVTRLDGPAALEVATVPAPVRPEGHYLVDVHAVGLAFPDLLLSRGRYQLKPDLPFTLGVDFAGVVREAPSGAGIAPGGRVAGWLPVGAAAEAVAAPATHVFHLPDATSFAEGACLPLNYLTAHYALVVRGEVRAGTRVLVHGAAGGVGTATVQVAKWLGAEVVAVVSSPGRAGTARRAGADHVVEASDFLRQTRDVTAGAGVDVVVDTVGGDELALDSVRCLAPLGRLLVLGFASGSIGALRLNRLLLANVDVRGVAWGPYTRLHPEFPAAQWAALTPGLADGSLRPQIHATYPLDRAVQALLDIEERRAAGKVVLLTR</sequence>
<dbReference type="SMART" id="SM00829">
    <property type="entry name" value="PKS_ER"/>
    <property type="match status" value="1"/>
</dbReference>
<dbReference type="SUPFAM" id="SSF50129">
    <property type="entry name" value="GroES-like"/>
    <property type="match status" value="1"/>
</dbReference>
<keyword evidence="3" id="KW-1185">Reference proteome</keyword>
<dbReference type="InterPro" id="IPR013149">
    <property type="entry name" value="ADH-like_C"/>
</dbReference>
<dbReference type="InterPro" id="IPR013154">
    <property type="entry name" value="ADH-like_N"/>
</dbReference>